<dbReference type="PANTHER" id="PTHR36435">
    <property type="entry name" value="SLR1288 PROTEIN"/>
    <property type="match status" value="1"/>
</dbReference>
<sequence>MPSLRLGISATAIYAAIIAAATFYFFHRQGAPSDIGGVLLILLPIQLVAAVLCVIVVTRLAGWRAVGFGRFHLSGMMWFLPAWFVLAGMVWDLIPLDLQAFGIIGLVTLIFTTFLIAFGEEVIFRGLLLRGAMTRLSLPMAMLLSTTLFGLFHLINGLAGQGAGQTAQQVLFALLVGFFLAPIAIRLGNLWPLIIWHWVWNIAVILGQTAGVMHPLALAGIAVQAVVSIWLWAAHIRAWRTG</sequence>
<organism evidence="3 4">
    <name type="scientific">Yoonia maricola</name>
    <dbReference type="NCBI Taxonomy" id="420999"/>
    <lineage>
        <taxon>Bacteria</taxon>
        <taxon>Pseudomonadati</taxon>
        <taxon>Pseudomonadota</taxon>
        <taxon>Alphaproteobacteria</taxon>
        <taxon>Rhodobacterales</taxon>
        <taxon>Paracoccaceae</taxon>
        <taxon>Yoonia</taxon>
    </lineage>
</organism>
<dbReference type="PANTHER" id="PTHR36435:SF1">
    <property type="entry name" value="CAAX AMINO TERMINAL PROTEASE FAMILY PROTEIN"/>
    <property type="match status" value="1"/>
</dbReference>
<dbReference type="GO" id="GO:0004175">
    <property type="term" value="F:endopeptidase activity"/>
    <property type="evidence" value="ECO:0007669"/>
    <property type="project" value="UniProtKB-ARBA"/>
</dbReference>
<dbReference type="Pfam" id="PF02517">
    <property type="entry name" value="Rce1-like"/>
    <property type="match status" value="1"/>
</dbReference>
<dbReference type="InterPro" id="IPR003675">
    <property type="entry name" value="Rce1/LyrA-like_dom"/>
</dbReference>
<feature type="transmembrane region" description="Helical" evidence="1">
    <location>
        <begin position="136"/>
        <end position="155"/>
    </location>
</feature>
<dbReference type="OrthoDB" id="193898at2"/>
<keyword evidence="4" id="KW-1185">Reference proteome</keyword>
<evidence type="ECO:0000259" key="2">
    <source>
        <dbReference type="Pfam" id="PF02517"/>
    </source>
</evidence>
<dbReference type="Proteomes" id="UP000228531">
    <property type="component" value="Unassembled WGS sequence"/>
</dbReference>
<gene>
    <name evidence="3" type="ORF">BC777_3234</name>
</gene>
<feature type="transmembrane region" description="Helical" evidence="1">
    <location>
        <begin position="7"/>
        <end position="26"/>
    </location>
</feature>
<comment type="caution">
    <text evidence="3">The sequence shown here is derived from an EMBL/GenBank/DDBJ whole genome shotgun (WGS) entry which is preliminary data.</text>
</comment>
<evidence type="ECO:0000313" key="3">
    <source>
        <dbReference type="EMBL" id="PJI85234.1"/>
    </source>
</evidence>
<feature type="transmembrane region" description="Helical" evidence="1">
    <location>
        <begin position="167"/>
        <end position="185"/>
    </location>
</feature>
<feature type="transmembrane region" description="Helical" evidence="1">
    <location>
        <begin position="38"/>
        <end position="61"/>
    </location>
</feature>
<dbReference type="InterPro" id="IPR052710">
    <property type="entry name" value="CAAX_protease"/>
</dbReference>
<feature type="transmembrane region" description="Helical" evidence="1">
    <location>
        <begin position="100"/>
        <end position="124"/>
    </location>
</feature>
<dbReference type="GO" id="GO:0080120">
    <property type="term" value="P:CAAX-box protein maturation"/>
    <property type="evidence" value="ECO:0007669"/>
    <property type="project" value="UniProtKB-ARBA"/>
</dbReference>
<feature type="transmembrane region" description="Helical" evidence="1">
    <location>
        <begin position="216"/>
        <end position="234"/>
    </location>
</feature>
<dbReference type="RefSeq" id="WP_100369171.1">
    <property type="nucleotide sequence ID" value="NZ_PGTY01000003.1"/>
</dbReference>
<accession>A0A2M8W2T2</accession>
<evidence type="ECO:0000313" key="4">
    <source>
        <dbReference type="Proteomes" id="UP000228531"/>
    </source>
</evidence>
<feature type="transmembrane region" description="Helical" evidence="1">
    <location>
        <begin position="73"/>
        <end position="94"/>
    </location>
</feature>
<keyword evidence="1" id="KW-0472">Membrane</keyword>
<keyword evidence="1" id="KW-0812">Transmembrane</keyword>
<keyword evidence="1" id="KW-1133">Transmembrane helix</keyword>
<name>A0A2M8W2T2_9RHOB</name>
<protein>
    <recommendedName>
        <fullName evidence="2">CAAX prenyl protease 2/Lysostaphin resistance protein A-like domain-containing protein</fullName>
    </recommendedName>
</protein>
<feature type="domain" description="CAAX prenyl protease 2/Lysostaphin resistance protein A-like" evidence="2">
    <location>
        <begin position="106"/>
        <end position="202"/>
    </location>
</feature>
<reference evidence="3 4" key="1">
    <citation type="submission" date="2017-11" db="EMBL/GenBank/DDBJ databases">
        <title>Genomic Encyclopedia of Archaeal and Bacterial Type Strains, Phase II (KMG-II): From Individual Species to Whole Genera.</title>
        <authorList>
            <person name="Goeker M."/>
        </authorList>
    </citation>
    <scope>NUCLEOTIDE SEQUENCE [LARGE SCALE GENOMIC DNA]</scope>
    <source>
        <strain evidence="3 4">DSM 29128</strain>
    </source>
</reference>
<evidence type="ECO:0000256" key="1">
    <source>
        <dbReference type="SAM" id="Phobius"/>
    </source>
</evidence>
<proteinExistence type="predicted"/>
<dbReference type="AlphaFoldDB" id="A0A2M8W2T2"/>
<dbReference type="EMBL" id="PGTY01000003">
    <property type="protein sequence ID" value="PJI85234.1"/>
    <property type="molecule type" value="Genomic_DNA"/>
</dbReference>